<dbReference type="Proteomes" id="UP000249619">
    <property type="component" value="Unassembled WGS sequence"/>
</dbReference>
<dbReference type="EMBL" id="QGDH01000102">
    <property type="protein sequence ID" value="RAR07344.1"/>
    <property type="molecule type" value="Genomic_DNA"/>
</dbReference>
<feature type="transmembrane region" description="Helical" evidence="6">
    <location>
        <begin position="129"/>
        <end position="154"/>
    </location>
</feature>
<dbReference type="Pfam" id="PF20684">
    <property type="entry name" value="Fung_rhodopsin"/>
    <property type="match status" value="1"/>
</dbReference>
<evidence type="ECO:0000259" key="7">
    <source>
        <dbReference type="Pfam" id="PF20684"/>
    </source>
</evidence>
<dbReference type="PANTHER" id="PTHR33048">
    <property type="entry name" value="PTH11-LIKE INTEGRAL MEMBRANE PROTEIN (AFU_ORTHOLOGUE AFUA_5G11245)"/>
    <property type="match status" value="1"/>
</dbReference>
<name>A0A364MYT9_STELY</name>
<proteinExistence type="inferred from homology"/>
<keyword evidence="2 6" id="KW-0812">Transmembrane</keyword>
<dbReference type="AlphaFoldDB" id="A0A364MYT9"/>
<feature type="transmembrane region" description="Helical" evidence="6">
    <location>
        <begin position="259"/>
        <end position="277"/>
    </location>
</feature>
<accession>A0A364MYT9</accession>
<organism evidence="8 9">
    <name type="scientific">Stemphylium lycopersici</name>
    <name type="common">Tomato gray leaf spot disease fungus</name>
    <name type="synonym">Thyrospora lycopersici</name>
    <dbReference type="NCBI Taxonomy" id="183478"/>
    <lineage>
        <taxon>Eukaryota</taxon>
        <taxon>Fungi</taxon>
        <taxon>Dikarya</taxon>
        <taxon>Ascomycota</taxon>
        <taxon>Pezizomycotina</taxon>
        <taxon>Dothideomycetes</taxon>
        <taxon>Pleosporomycetidae</taxon>
        <taxon>Pleosporales</taxon>
        <taxon>Pleosporineae</taxon>
        <taxon>Pleosporaceae</taxon>
        <taxon>Stemphylium</taxon>
    </lineage>
</organism>
<evidence type="ECO:0000256" key="6">
    <source>
        <dbReference type="SAM" id="Phobius"/>
    </source>
</evidence>
<evidence type="ECO:0000256" key="1">
    <source>
        <dbReference type="ARBA" id="ARBA00004141"/>
    </source>
</evidence>
<evidence type="ECO:0000256" key="3">
    <source>
        <dbReference type="ARBA" id="ARBA00022989"/>
    </source>
</evidence>
<dbReference type="PANTHER" id="PTHR33048:SF129">
    <property type="entry name" value="INTEGRAL MEMBRANE PROTEIN-RELATED"/>
    <property type="match status" value="1"/>
</dbReference>
<comment type="caution">
    <text evidence="8">The sequence shown here is derived from an EMBL/GenBank/DDBJ whole genome shotgun (WGS) entry which is preliminary data.</text>
</comment>
<keyword evidence="3 6" id="KW-1133">Transmembrane helix</keyword>
<reference evidence="9" key="1">
    <citation type="submission" date="2018-05" db="EMBL/GenBank/DDBJ databases">
        <title>Draft genome sequence of Stemphylium lycopersici strain CIDEFI 213.</title>
        <authorList>
            <person name="Medina R."/>
            <person name="Franco M.E.E."/>
            <person name="Lucentini C.G."/>
            <person name="Saparrat M.C.N."/>
            <person name="Balatti P.A."/>
        </authorList>
    </citation>
    <scope>NUCLEOTIDE SEQUENCE [LARGE SCALE GENOMIC DNA]</scope>
    <source>
        <strain evidence="9">CIDEFI 213</strain>
    </source>
</reference>
<feature type="transmembrane region" description="Helical" evidence="6">
    <location>
        <begin position="55"/>
        <end position="80"/>
    </location>
</feature>
<feature type="transmembrane region" description="Helical" evidence="6">
    <location>
        <begin position="95"/>
        <end position="122"/>
    </location>
</feature>
<evidence type="ECO:0000313" key="9">
    <source>
        <dbReference type="Proteomes" id="UP000249619"/>
    </source>
</evidence>
<feature type="transmembrane region" description="Helical" evidence="6">
    <location>
        <begin position="20"/>
        <end position="43"/>
    </location>
</feature>
<gene>
    <name evidence="8" type="ORF">DDE83_006526</name>
</gene>
<feature type="transmembrane region" description="Helical" evidence="6">
    <location>
        <begin position="218"/>
        <end position="239"/>
    </location>
</feature>
<dbReference type="GO" id="GO:0016020">
    <property type="term" value="C:membrane"/>
    <property type="evidence" value="ECO:0007669"/>
    <property type="project" value="UniProtKB-SubCell"/>
</dbReference>
<keyword evidence="9" id="KW-1185">Reference proteome</keyword>
<evidence type="ECO:0000313" key="8">
    <source>
        <dbReference type="EMBL" id="RAR07344.1"/>
    </source>
</evidence>
<sequence>MKVQKKEVMGNFIQDDSQAPLLLGTCDSLTFLAVGLLCVRFWSRVRPRSRLHMDDWTAAAATILAVAKLVIVCVACAHGFGRPSTYVSPSSRLSAMRLIFICQVCWYWSIALVKISVALLLIRIKQTRVWHVFLSGTIVLLILTAVTSTFFQFLQCRPFSIYWDPSIFLEGQVDCVPQGAITGNIVAASAVHVSTDLIFSFIPLTFLPKLYRPRGEKILLCILMGLGLVASSFAILRTAGTNMTYATRDIFLATVMPTLWSMLELEVALIAATVPTLKSFMEQALIRIGQWFYDEKTETHVRQRLAELGLLERDSDELLKKERKPSKPDLDGVGVAFSSPNRQWIGTDHIGIAINGLSVGESETNTRKMHSSKP</sequence>
<comment type="subcellular location">
    <subcellularLocation>
        <location evidence="1">Membrane</location>
        <topology evidence="1">Multi-pass membrane protein</topology>
    </subcellularLocation>
</comment>
<evidence type="ECO:0000256" key="2">
    <source>
        <dbReference type="ARBA" id="ARBA00022692"/>
    </source>
</evidence>
<evidence type="ECO:0000256" key="4">
    <source>
        <dbReference type="ARBA" id="ARBA00023136"/>
    </source>
</evidence>
<keyword evidence="4 6" id="KW-0472">Membrane</keyword>
<protein>
    <submittedName>
        <fullName evidence="8">Integral membrane protein</fullName>
    </submittedName>
</protein>
<dbReference type="InterPro" id="IPR052337">
    <property type="entry name" value="SAT4-like"/>
</dbReference>
<comment type="similarity">
    <text evidence="5">Belongs to the SAT4 family.</text>
</comment>
<evidence type="ECO:0000256" key="5">
    <source>
        <dbReference type="ARBA" id="ARBA00038359"/>
    </source>
</evidence>
<feature type="domain" description="Rhodopsin" evidence="7">
    <location>
        <begin position="39"/>
        <end position="282"/>
    </location>
</feature>
<dbReference type="InterPro" id="IPR049326">
    <property type="entry name" value="Rhodopsin_dom_fungi"/>
</dbReference>